<sequence>GPKKGETKAPEKGETKAPEKGETKALKKEETKTPKKEETKTPKKGEAKAPEKGETKTPKKEETKSPKKVETKTPKKEETKTPKKGETKAPEKGETETPEKGETTIRDDAAEMEKNLILRFQIYESSQQNVTQVYSYWDRVQGVLQLPVIQKEVKSQPSAEQKDQKKTAASQGQKTNKPQEKVERKPAPKSGRLRNVQPSQPEKQSKVEPLQEEVKDKHVGVPCLDIPVTNMEDMLKKILKRGRLPTESKVLRHVGLHPDGPRLPRNALLTMIDYPEERPDFTGRRRPFTIAKTPDAEGQPKTDKVARQVKSPKEKQMVTRSTKSPQDPSTRPKSSSKAKKSAKLPPEILRLKRYRWIVPAEGEVELKVQFCPTRSGRFKQILKFELVGLKHLYKLPCIGTGLYPTISEDPRLVFPQWRETIEDDEIIFKEFVESTNQYYFGPLLCGKSREWY</sequence>
<feature type="compositionally biased region" description="Basic and acidic residues" evidence="1">
    <location>
        <begin position="294"/>
        <end position="317"/>
    </location>
</feature>
<dbReference type="Pfam" id="PF02389">
    <property type="entry name" value="Cornifin"/>
    <property type="match status" value="1"/>
</dbReference>
<feature type="non-terminal residue" evidence="2">
    <location>
        <position position="452"/>
    </location>
</feature>
<organism evidence="2 3">
    <name type="scientific">Rhipidura dahli</name>
    <dbReference type="NCBI Taxonomy" id="667186"/>
    <lineage>
        <taxon>Eukaryota</taxon>
        <taxon>Metazoa</taxon>
        <taxon>Chordata</taxon>
        <taxon>Craniata</taxon>
        <taxon>Vertebrata</taxon>
        <taxon>Euteleostomi</taxon>
        <taxon>Archelosauria</taxon>
        <taxon>Archosauria</taxon>
        <taxon>Dinosauria</taxon>
        <taxon>Saurischia</taxon>
        <taxon>Theropoda</taxon>
        <taxon>Coelurosauria</taxon>
        <taxon>Aves</taxon>
        <taxon>Neognathae</taxon>
        <taxon>Neoaves</taxon>
        <taxon>Telluraves</taxon>
        <taxon>Australaves</taxon>
        <taxon>Passeriformes</taxon>
        <taxon>Rhipiduridae</taxon>
        <taxon>Rhipidura</taxon>
    </lineage>
</organism>
<comment type="caution">
    <text evidence="2">The sequence shown here is derived from an EMBL/GenBank/DDBJ whole genome shotgun (WGS) entry which is preliminary data.</text>
</comment>
<gene>
    <name evidence="2" type="primary">Hydin_4</name>
    <name evidence="2" type="ORF">RHIDAH_R15971</name>
</gene>
<dbReference type="GO" id="GO:0005930">
    <property type="term" value="C:axoneme"/>
    <property type="evidence" value="ECO:0007669"/>
    <property type="project" value="TreeGrafter"/>
</dbReference>
<dbReference type="EMBL" id="VXAC01000890">
    <property type="protein sequence ID" value="NXI76696.1"/>
    <property type="molecule type" value="Genomic_DNA"/>
</dbReference>
<feature type="compositionally biased region" description="Polar residues" evidence="1">
    <location>
        <begin position="318"/>
        <end position="332"/>
    </location>
</feature>
<dbReference type="InterPro" id="IPR033305">
    <property type="entry name" value="Hydin-like"/>
</dbReference>
<reference evidence="2 3" key="1">
    <citation type="submission" date="2019-09" db="EMBL/GenBank/DDBJ databases">
        <title>Bird 10,000 Genomes (B10K) Project - Family phase.</title>
        <authorList>
            <person name="Zhang G."/>
        </authorList>
    </citation>
    <scope>NUCLEOTIDE SEQUENCE [LARGE SCALE GENOMIC DNA]</scope>
    <source>
        <strain evidence="2">B10K-DU-001-49</strain>
        <tissue evidence="2">Muscle</tissue>
    </source>
</reference>
<dbReference type="AlphaFoldDB" id="A0A7K9VW03"/>
<feature type="non-terminal residue" evidence="2">
    <location>
        <position position="1"/>
    </location>
</feature>
<feature type="compositionally biased region" description="Basic and acidic residues" evidence="1">
    <location>
        <begin position="177"/>
        <end position="186"/>
    </location>
</feature>
<accession>A0A7K9VW03</accession>
<dbReference type="GO" id="GO:1904158">
    <property type="term" value="P:axonemal central apparatus assembly"/>
    <property type="evidence" value="ECO:0007669"/>
    <property type="project" value="TreeGrafter"/>
</dbReference>
<proteinExistence type="predicted"/>
<feature type="region of interest" description="Disordered" evidence="1">
    <location>
        <begin position="1"/>
        <end position="108"/>
    </location>
</feature>
<protein>
    <submittedName>
        <fullName evidence="2">HYDIN protein</fullName>
    </submittedName>
</protein>
<feature type="region of interest" description="Disordered" evidence="1">
    <location>
        <begin position="153"/>
        <end position="214"/>
    </location>
</feature>
<feature type="region of interest" description="Disordered" evidence="1">
    <location>
        <begin position="277"/>
        <end position="343"/>
    </location>
</feature>
<evidence type="ECO:0000256" key="1">
    <source>
        <dbReference type="SAM" id="MobiDB-lite"/>
    </source>
</evidence>
<evidence type="ECO:0000313" key="3">
    <source>
        <dbReference type="Proteomes" id="UP000561178"/>
    </source>
</evidence>
<keyword evidence="3" id="KW-1185">Reference proteome</keyword>
<evidence type="ECO:0000313" key="2">
    <source>
        <dbReference type="EMBL" id="NXI76696.1"/>
    </source>
</evidence>
<dbReference type="GO" id="GO:0003341">
    <property type="term" value="P:cilium movement"/>
    <property type="evidence" value="ECO:0007669"/>
    <property type="project" value="TreeGrafter"/>
</dbReference>
<dbReference type="Proteomes" id="UP000561178">
    <property type="component" value="Unassembled WGS sequence"/>
</dbReference>
<name>A0A7K9VW03_9PASS</name>
<dbReference type="PANTHER" id="PTHR23053:SF0">
    <property type="entry name" value="HYDROCEPHALUS-INDUCING PROTEIN HOMOLOG"/>
    <property type="match status" value="1"/>
</dbReference>
<feature type="compositionally biased region" description="Polar residues" evidence="1">
    <location>
        <begin position="167"/>
        <end position="176"/>
    </location>
</feature>
<dbReference type="PANTHER" id="PTHR23053">
    <property type="entry name" value="DLEC1 DELETED IN LUNG AND ESOPHAGEAL CANCER 1"/>
    <property type="match status" value="1"/>
</dbReference>